<dbReference type="NCBIfam" id="TIGR02586">
    <property type="entry name" value="cas5_cmx5_devS"/>
    <property type="match status" value="1"/>
</dbReference>
<dbReference type="InterPro" id="IPR013415">
    <property type="entry name" value="Cas5_Cmx5_DevS"/>
</dbReference>
<evidence type="ECO:0000313" key="3">
    <source>
        <dbReference type="Proteomes" id="UP000182229"/>
    </source>
</evidence>
<gene>
    <name evidence="2" type="ORF">BON30_46175</name>
</gene>
<accession>A0A1L9AV81</accession>
<reference evidence="2 3" key="2">
    <citation type="submission" date="2016-12" db="EMBL/GenBank/DDBJ databases">
        <title>Draft Genome Sequence of Cystobacter ferrugineus Strain Cbfe23.</title>
        <authorList>
            <person name="Akbar S."/>
            <person name="Dowd S.E."/>
            <person name="Stevens D.C."/>
        </authorList>
    </citation>
    <scope>NUCLEOTIDE SEQUENCE [LARGE SCALE GENOMIC DNA]</scope>
    <source>
        <strain evidence="2 3">Cbfe23</strain>
    </source>
</reference>
<organism evidence="2 3">
    <name type="scientific">Cystobacter ferrugineus</name>
    <dbReference type="NCBI Taxonomy" id="83449"/>
    <lineage>
        <taxon>Bacteria</taxon>
        <taxon>Pseudomonadati</taxon>
        <taxon>Myxococcota</taxon>
        <taxon>Myxococcia</taxon>
        <taxon>Myxococcales</taxon>
        <taxon>Cystobacterineae</taxon>
        <taxon>Archangiaceae</taxon>
        <taxon>Cystobacter</taxon>
    </lineage>
</organism>
<dbReference type="STRING" id="83449.BON30_46175"/>
<dbReference type="EMBL" id="MPIN01000025">
    <property type="protein sequence ID" value="OJH33917.1"/>
    <property type="molecule type" value="Genomic_DNA"/>
</dbReference>
<dbReference type="GO" id="GO:0043571">
    <property type="term" value="P:maintenance of CRISPR repeat elements"/>
    <property type="evidence" value="ECO:0007669"/>
    <property type="project" value="InterPro"/>
</dbReference>
<sequence length="231" mass="25498">MGRLWLRLRAPFAAYRPLQAGVYRATSPFLTPSAAYGLVLNLAGVETRAPGAHAITQVREDLPLMRIALGLPGKPPGVASLYQQLHTYPVGNSGKERKERLHGAKYWIAPARRELLVDLDAIVGVESTDEALLVEVGRGLRGERTEPRYGLPFAGDNNFLFDRIDLLAEFPMARWYARPEQESGPLRGSCRLTVGINRADASRTTSVFVAPLQELSSEPPEAAWIWTPRSP</sequence>
<dbReference type="GO" id="GO:0051607">
    <property type="term" value="P:defense response to virus"/>
    <property type="evidence" value="ECO:0007669"/>
    <property type="project" value="UniProtKB-KW"/>
</dbReference>
<dbReference type="InterPro" id="IPR021124">
    <property type="entry name" value="CRISPR-assoc_prot_Cas5"/>
</dbReference>
<dbReference type="InterPro" id="IPR013422">
    <property type="entry name" value="CRISPR-assoc_prot_Cas5_N"/>
</dbReference>
<dbReference type="RefSeq" id="WP_071905034.1">
    <property type="nucleotide sequence ID" value="NZ_MPIN01000025.1"/>
</dbReference>
<protein>
    <submittedName>
        <fullName evidence="2">Type I-MYXAN CRISPR-associated protein Cas5/Cmx5/DevS</fullName>
    </submittedName>
</protein>
<proteinExistence type="predicted"/>
<keyword evidence="3" id="KW-1185">Reference proteome</keyword>
<keyword evidence="1" id="KW-0051">Antiviral defense</keyword>
<comment type="caution">
    <text evidence="2">The sequence shown here is derived from an EMBL/GenBank/DDBJ whole genome shotgun (WGS) entry which is preliminary data.</text>
</comment>
<evidence type="ECO:0000256" key="1">
    <source>
        <dbReference type="ARBA" id="ARBA00023118"/>
    </source>
</evidence>
<dbReference type="Pfam" id="PF09704">
    <property type="entry name" value="Cas_Cas5d"/>
    <property type="match status" value="1"/>
</dbReference>
<evidence type="ECO:0000313" key="2">
    <source>
        <dbReference type="EMBL" id="OJH33917.1"/>
    </source>
</evidence>
<dbReference type="OrthoDB" id="344955at2"/>
<dbReference type="NCBIfam" id="TIGR02593">
    <property type="entry name" value="CRISPR_cas5"/>
    <property type="match status" value="1"/>
</dbReference>
<dbReference type="Proteomes" id="UP000182229">
    <property type="component" value="Unassembled WGS sequence"/>
</dbReference>
<reference evidence="3" key="1">
    <citation type="submission" date="2016-11" db="EMBL/GenBank/DDBJ databases">
        <authorList>
            <person name="Shukria A."/>
            <person name="Stevens D.C."/>
        </authorList>
    </citation>
    <scope>NUCLEOTIDE SEQUENCE [LARGE SCALE GENOMIC DNA]</scope>
    <source>
        <strain evidence="3">Cbfe23</strain>
    </source>
</reference>
<name>A0A1L9AV81_9BACT</name>
<dbReference type="AlphaFoldDB" id="A0A1L9AV81"/>